<evidence type="ECO:0000256" key="1">
    <source>
        <dbReference type="SAM" id="MobiDB-lite"/>
    </source>
</evidence>
<protein>
    <submittedName>
        <fullName evidence="2">Uncharacterized protein</fullName>
    </submittedName>
</protein>
<dbReference type="RefSeq" id="WP_190108583.1">
    <property type="nucleotide sequence ID" value="NZ_BMVB01000003.1"/>
</dbReference>
<gene>
    <name evidence="2" type="ORF">GCM10010507_12160</name>
</gene>
<evidence type="ECO:0000313" key="3">
    <source>
        <dbReference type="Proteomes" id="UP000646244"/>
    </source>
</evidence>
<accession>A0A918TBL6</accession>
<reference evidence="2" key="1">
    <citation type="journal article" date="2014" name="Int. J. Syst. Evol. Microbiol.">
        <title>Complete genome sequence of Corynebacterium casei LMG S-19264T (=DSM 44701T), isolated from a smear-ripened cheese.</title>
        <authorList>
            <consortium name="US DOE Joint Genome Institute (JGI-PGF)"/>
            <person name="Walter F."/>
            <person name="Albersmeier A."/>
            <person name="Kalinowski J."/>
            <person name="Ruckert C."/>
        </authorList>
    </citation>
    <scope>NUCLEOTIDE SEQUENCE</scope>
    <source>
        <strain evidence="2">JCM 4633</strain>
    </source>
</reference>
<organism evidence="2 3">
    <name type="scientific">Streptomyces cinnamoneus</name>
    <name type="common">Streptoverticillium cinnamoneum</name>
    <dbReference type="NCBI Taxonomy" id="53446"/>
    <lineage>
        <taxon>Bacteria</taxon>
        <taxon>Bacillati</taxon>
        <taxon>Actinomycetota</taxon>
        <taxon>Actinomycetes</taxon>
        <taxon>Kitasatosporales</taxon>
        <taxon>Streptomycetaceae</taxon>
        <taxon>Streptomyces</taxon>
        <taxon>Streptomyces cinnamoneus group</taxon>
    </lineage>
</organism>
<proteinExistence type="predicted"/>
<feature type="region of interest" description="Disordered" evidence="1">
    <location>
        <begin position="204"/>
        <end position="227"/>
    </location>
</feature>
<sequence>MNESANEGCLLDYAIISEPFPLYAAVSDDTPRSTLHIVISNGGGSTVYCREFLISLPHGDLAQSLVAATAGDGDGSAQGWTVANIQDGASIVLPPGDFAHFQVKPPTDTTPLDVSGVTITLKNLRIGTKPGTARVEIREMATLDQGKWPDSPRFTTLPITKFPAPAIPVQVVTDFHAEPYEVEAGGEVRLTWRGPSTLDYTVTHSSGATGNMEPNGKNGKNGAKDEPVKDFAWKGTVTRDTTFQLSYVIAGATHYQTTTAVVTNPVIAGLKVMGDKGLYVEKNADVVGDLNVGKNTNVTGTLGATEDITTHAHFIDPNGLPLRSN</sequence>
<dbReference type="EMBL" id="BMVB01000003">
    <property type="protein sequence ID" value="GHC39780.1"/>
    <property type="molecule type" value="Genomic_DNA"/>
</dbReference>
<name>A0A918TBL6_STRCJ</name>
<reference evidence="2" key="2">
    <citation type="submission" date="2020-09" db="EMBL/GenBank/DDBJ databases">
        <authorList>
            <person name="Sun Q."/>
            <person name="Ohkuma M."/>
        </authorList>
    </citation>
    <scope>NUCLEOTIDE SEQUENCE</scope>
    <source>
        <strain evidence="2">JCM 4633</strain>
    </source>
</reference>
<comment type="caution">
    <text evidence="2">The sequence shown here is derived from an EMBL/GenBank/DDBJ whole genome shotgun (WGS) entry which is preliminary data.</text>
</comment>
<dbReference type="Proteomes" id="UP000646244">
    <property type="component" value="Unassembled WGS sequence"/>
</dbReference>
<evidence type="ECO:0000313" key="2">
    <source>
        <dbReference type="EMBL" id="GHC39780.1"/>
    </source>
</evidence>
<dbReference type="AlphaFoldDB" id="A0A918TBL6"/>